<evidence type="ECO:0000313" key="2">
    <source>
        <dbReference type="EMBL" id="KRY33300.1"/>
    </source>
</evidence>
<proteinExistence type="predicted"/>
<dbReference type="AlphaFoldDB" id="A0A0V1B8H7"/>
<feature type="transmembrane region" description="Helical" evidence="1">
    <location>
        <begin position="73"/>
        <end position="92"/>
    </location>
</feature>
<protein>
    <submittedName>
        <fullName evidence="2">Uncharacterized protein</fullName>
    </submittedName>
</protein>
<gene>
    <name evidence="2" type="ORF">T01_1124</name>
</gene>
<keyword evidence="1" id="KW-0812">Transmembrane</keyword>
<evidence type="ECO:0000256" key="1">
    <source>
        <dbReference type="SAM" id="Phobius"/>
    </source>
</evidence>
<dbReference type="STRING" id="6334.A0A0V1B8H7"/>
<dbReference type="Proteomes" id="UP000054776">
    <property type="component" value="Unassembled WGS sequence"/>
</dbReference>
<dbReference type="EMBL" id="JYDH01000084">
    <property type="protein sequence ID" value="KRY33300.1"/>
    <property type="molecule type" value="Genomic_DNA"/>
</dbReference>
<comment type="caution">
    <text evidence="2">The sequence shown here is derived from an EMBL/GenBank/DDBJ whole genome shotgun (WGS) entry which is preliminary data.</text>
</comment>
<keyword evidence="1" id="KW-1133">Transmembrane helix</keyword>
<dbReference type="InParanoid" id="A0A0V1B8H7"/>
<accession>A0A0V1B8H7</accession>
<reference evidence="2 3" key="1">
    <citation type="submission" date="2015-01" db="EMBL/GenBank/DDBJ databases">
        <title>Evolution of Trichinella species and genotypes.</title>
        <authorList>
            <person name="Korhonen P.K."/>
            <person name="Edoardo P."/>
            <person name="Giuseppe L.R."/>
            <person name="Gasser R.B."/>
        </authorList>
    </citation>
    <scope>NUCLEOTIDE SEQUENCE [LARGE SCALE GENOMIC DNA]</scope>
    <source>
        <strain evidence="2">ISS3</strain>
    </source>
</reference>
<sequence>MCEYFSKNRFKLKLNLCLCTSTASKQAQGMHHSVRYVWLFGLWWPVDGDAHFDWLLYLLTGQVGLNESSRHKLLACLLACLLCSLFIFRSVAPKRPVVRFGTMEQTSVCSRN</sequence>
<name>A0A0V1B8H7_TRISP</name>
<evidence type="ECO:0000313" key="3">
    <source>
        <dbReference type="Proteomes" id="UP000054776"/>
    </source>
</evidence>
<organism evidence="2 3">
    <name type="scientific">Trichinella spiralis</name>
    <name type="common">Trichina worm</name>
    <dbReference type="NCBI Taxonomy" id="6334"/>
    <lineage>
        <taxon>Eukaryota</taxon>
        <taxon>Metazoa</taxon>
        <taxon>Ecdysozoa</taxon>
        <taxon>Nematoda</taxon>
        <taxon>Enoplea</taxon>
        <taxon>Dorylaimia</taxon>
        <taxon>Trichinellida</taxon>
        <taxon>Trichinellidae</taxon>
        <taxon>Trichinella</taxon>
    </lineage>
</organism>
<keyword evidence="3" id="KW-1185">Reference proteome</keyword>
<keyword evidence="1" id="KW-0472">Membrane</keyword>